<keyword evidence="3" id="KW-1185">Reference proteome</keyword>
<dbReference type="PANTHER" id="PTHR12984">
    <property type="entry name" value="SCY1-RELATED S/T PROTEIN KINASE-LIKE"/>
    <property type="match status" value="1"/>
</dbReference>
<feature type="compositionally biased region" description="Low complexity" evidence="1">
    <location>
        <begin position="504"/>
        <end position="513"/>
    </location>
</feature>
<feature type="compositionally biased region" description="Low complexity" evidence="1">
    <location>
        <begin position="417"/>
        <end position="427"/>
    </location>
</feature>
<name>A0A7J6NMC0_PEROL</name>
<comment type="caution">
    <text evidence="2">The sequence shown here is derived from an EMBL/GenBank/DDBJ whole genome shotgun (WGS) entry which is preliminary data.</text>
</comment>
<dbReference type="InterPro" id="IPR016024">
    <property type="entry name" value="ARM-type_fold"/>
</dbReference>
<feature type="region of interest" description="Disordered" evidence="1">
    <location>
        <begin position="323"/>
        <end position="427"/>
    </location>
</feature>
<dbReference type="InterPro" id="IPR011989">
    <property type="entry name" value="ARM-like"/>
</dbReference>
<dbReference type="PANTHER" id="PTHR12984:SF6">
    <property type="entry name" value="SCY1-LIKE PROTEIN 2"/>
    <property type="match status" value="1"/>
</dbReference>
<evidence type="ECO:0000256" key="1">
    <source>
        <dbReference type="SAM" id="MobiDB-lite"/>
    </source>
</evidence>
<reference evidence="2 3" key="1">
    <citation type="submission" date="2020-04" db="EMBL/GenBank/DDBJ databases">
        <title>Perkinsus olseni comparative genomics.</title>
        <authorList>
            <person name="Bogema D.R."/>
        </authorList>
    </citation>
    <scope>NUCLEOTIDE SEQUENCE [LARGE SCALE GENOMIC DNA]</scope>
    <source>
        <strain evidence="2 3">ATCC PRA-207</strain>
    </source>
</reference>
<evidence type="ECO:0000313" key="3">
    <source>
        <dbReference type="Proteomes" id="UP000553632"/>
    </source>
</evidence>
<gene>
    <name evidence="2" type="primary">SCYL2_5</name>
    <name evidence="2" type="ORF">FOZ63_029793</name>
</gene>
<sequence length="543" mass="59097">LLQSMTQPDPTRRCTIETFLNSEYFNDINIKALRFLETLSEKDDAARTAFLRGLPRLLSDRTSPLVASPQLIRERILPPLADVALSFSALWPSALPCLLMALKYDGVCDPQYFQARIWPRIRPLFSAKEISVECVTILIRNLDLFIHNTTAKDASDVLVPFVLRCIELKEDTIIQEVFTRLPLLQRRFEYTTLQHVLLPRMLKMMTDASEGVPTRIRCLIINCMQEMLPVLDNTTMVGPLLKALTEATTTDSSSQVVAALGEIYEKISENLGAKLTATKVLPCVAPLMANEDLTFEQWNRINGIVTGMVDRVVSWREKDYRHRTDAGREASAALGASAPPPPPSMGSRKSTSSAASAPVDFDTLLMGGAPSEPSRPSRAAPPPPPQQQPRRPADEFPFAAPSKPKSTKKNTRVAPPSSTSSFTSTSSRGVVQNDLLDAAPAKSTSVDLLGGGSEDFFAPAPVQPSQGSQLATFDLTSLYSQNPSASKPGMSANTEMSLFVAASSNGSNKSASGCPPWVEKTGADPKRFGVRNLGNEDPFAGLM</sequence>
<dbReference type="EMBL" id="JABANO010040521">
    <property type="protein sequence ID" value="KAF4684241.1"/>
    <property type="molecule type" value="Genomic_DNA"/>
</dbReference>
<dbReference type="AlphaFoldDB" id="A0A7J6NMC0"/>
<dbReference type="SUPFAM" id="SSF48371">
    <property type="entry name" value="ARM repeat"/>
    <property type="match status" value="1"/>
</dbReference>
<feature type="region of interest" description="Disordered" evidence="1">
    <location>
        <begin position="504"/>
        <end position="543"/>
    </location>
</feature>
<organism evidence="2 3">
    <name type="scientific">Perkinsus olseni</name>
    <name type="common">Perkinsus atlanticus</name>
    <dbReference type="NCBI Taxonomy" id="32597"/>
    <lineage>
        <taxon>Eukaryota</taxon>
        <taxon>Sar</taxon>
        <taxon>Alveolata</taxon>
        <taxon>Perkinsozoa</taxon>
        <taxon>Perkinsea</taxon>
        <taxon>Perkinsida</taxon>
        <taxon>Perkinsidae</taxon>
        <taxon>Perkinsus</taxon>
    </lineage>
</organism>
<feature type="non-terminal residue" evidence="2">
    <location>
        <position position="543"/>
    </location>
</feature>
<dbReference type="InterPro" id="IPR051177">
    <property type="entry name" value="CIK-Related_Protein"/>
</dbReference>
<protein>
    <submittedName>
        <fullName evidence="2">SCY1-like protein 2</fullName>
    </submittedName>
</protein>
<dbReference type="Proteomes" id="UP000553632">
    <property type="component" value="Unassembled WGS sequence"/>
</dbReference>
<feature type="compositionally biased region" description="Low complexity" evidence="1">
    <location>
        <begin position="369"/>
        <end position="378"/>
    </location>
</feature>
<accession>A0A7J6NMC0</accession>
<dbReference type="Gene3D" id="1.25.10.10">
    <property type="entry name" value="Leucine-rich Repeat Variant"/>
    <property type="match status" value="1"/>
</dbReference>
<evidence type="ECO:0000313" key="2">
    <source>
        <dbReference type="EMBL" id="KAF4684241.1"/>
    </source>
</evidence>
<proteinExistence type="predicted"/>